<evidence type="ECO:0000313" key="4">
    <source>
        <dbReference type="EMBL" id="WXB14357.1"/>
    </source>
</evidence>
<keyword evidence="2" id="KW-0378">Hydrolase</keyword>
<dbReference type="InterPro" id="IPR036034">
    <property type="entry name" value="PDZ_sf"/>
</dbReference>
<dbReference type="PANTHER" id="PTHR43343:SF3">
    <property type="entry name" value="PROTEASE DO-LIKE 8, CHLOROPLASTIC"/>
    <property type="match status" value="1"/>
</dbReference>
<proteinExistence type="predicted"/>
<reference evidence="4 5" key="1">
    <citation type="submission" date="2021-12" db="EMBL/GenBank/DDBJ databases">
        <title>Discovery of the Pendulisporaceae a myxobacterial family with distinct sporulation behavior and unique specialized metabolism.</title>
        <authorList>
            <person name="Garcia R."/>
            <person name="Popoff A."/>
            <person name="Bader C.D."/>
            <person name="Loehr J."/>
            <person name="Walesch S."/>
            <person name="Walt C."/>
            <person name="Boldt J."/>
            <person name="Bunk B."/>
            <person name="Haeckl F.J.F.P.J."/>
            <person name="Gunesch A.P."/>
            <person name="Birkelbach J."/>
            <person name="Nuebel U."/>
            <person name="Pietschmann T."/>
            <person name="Bach T."/>
            <person name="Mueller R."/>
        </authorList>
    </citation>
    <scope>NUCLEOTIDE SEQUENCE [LARGE SCALE GENOMIC DNA]</scope>
    <source>
        <strain evidence="4 5">MSr11954</strain>
    </source>
</reference>
<evidence type="ECO:0000313" key="5">
    <source>
        <dbReference type="Proteomes" id="UP001370348"/>
    </source>
</evidence>
<evidence type="ECO:0000256" key="2">
    <source>
        <dbReference type="ARBA" id="ARBA00022801"/>
    </source>
</evidence>
<feature type="domain" description="PDZ" evidence="3">
    <location>
        <begin position="174"/>
        <end position="254"/>
    </location>
</feature>
<dbReference type="InterPro" id="IPR051201">
    <property type="entry name" value="Chloro_Bact_Ser_Proteases"/>
</dbReference>
<sequence>MGIGTVLGGDGRILTSLSCLRAAEQVDVRYADGHSVRTRLGHKDALWDLALLIPLSGKWTDGLTASEADPSTSELRIFLSGGRTSPVSGRMKGRVDARAKDGGTLSEALELEARASLVAGAPVVDASGGVVGILVRACKPVEAPICISSIYGAPVAAIRDFLMKTPMNAVSPSPWLGIVGAPDAMGNTRGVRVMAIAPASPAAKAGLKTNTDQALAHLIVAVDGNPVDTPEKLADRISKHSVGETVKLLVLESEKFKEVSVVLRAPP</sequence>
<name>A0ABZ2LUD4_9BACT</name>
<dbReference type="SUPFAM" id="SSF50156">
    <property type="entry name" value="PDZ domain-like"/>
    <property type="match status" value="1"/>
</dbReference>
<keyword evidence="1" id="KW-0645">Protease</keyword>
<keyword evidence="5" id="KW-1185">Reference proteome</keyword>
<dbReference type="RefSeq" id="WP_394823977.1">
    <property type="nucleotide sequence ID" value="NZ_CP089984.1"/>
</dbReference>
<organism evidence="4 5">
    <name type="scientific">Pendulispora albinea</name>
    <dbReference type="NCBI Taxonomy" id="2741071"/>
    <lineage>
        <taxon>Bacteria</taxon>
        <taxon>Pseudomonadati</taxon>
        <taxon>Myxococcota</taxon>
        <taxon>Myxococcia</taxon>
        <taxon>Myxococcales</taxon>
        <taxon>Sorangiineae</taxon>
        <taxon>Pendulisporaceae</taxon>
        <taxon>Pendulispora</taxon>
    </lineage>
</organism>
<dbReference type="SMART" id="SM00228">
    <property type="entry name" value="PDZ"/>
    <property type="match status" value="1"/>
</dbReference>
<gene>
    <name evidence="4" type="ORF">LZC94_41845</name>
</gene>
<dbReference type="EMBL" id="CP089984">
    <property type="protein sequence ID" value="WXB14357.1"/>
    <property type="molecule type" value="Genomic_DNA"/>
</dbReference>
<dbReference type="PANTHER" id="PTHR43343">
    <property type="entry name" value="PEPTIDASE S12"/>
    <property type="match status" value="1"/>
</dbReference>
<evidence type="ECO:0000259" key="3">
    <source>
        <dbReference type="SMART" id="SM00228"/>
    </source>
</evidence>
<accession>A0ABZ2LUD4</accession>
<evidence type="ECO:0000256" key="1">
    <source>
        <dbReference type="ARBA" id="ARBA00022670"/>
    </source>
</evidence>
<dbReference type="SUPFAM" id="SSF50494">
    <property type="entry name" value="Trypsin-like serine proteases"/>
    <property type="match status" value="1"/>
</dbReference>
<dbReference type="InterPro" id="IPR009003">
    <property type="entry name" value="Peptidase_S1_PA"/>
</dbReference>
<dbReference type="InterPro" id="IPR001478">
    <property type="entry name" value="PDZ"/>
</dbReference>
<dbReference type="Gene3D" id="2.30.42.10">
    <property type="match status" value="1"/>
</dbReference>
<dbReference type="Proteomes" id="UP001370348">
    <property type="component" value="Chromosome"/>
</dbReference>
<protein>
    <submittedName>
        <fullName evidence="4">PDZ domain-containing protein</fullName>
    </submittedName>
</protein>
<dbReference type="Pfam" id="PF13180">
    <property type="entry name" value="PDZ_2"/>
    <property type="match status" value="1"/>
</dbReference>
<dbReference type="Pfam" id="PF13365">
    <property type="entry name" value="Trypsin_2"/>
    <property type="match status" value="1"/>
</dbReference>